<dbReference type="RefSeq" id="WP_110673568.1">
    <property type="nucleotide sequence ID" value="NZ_PYBW01000222.1"/>
</dbReference>
<comment type="caution">
    <text evidence="7">The sequence shown here is derived from an EMBL/GenBank/DDBJ whole genome shotgun (WGS) entry which is preliminary data.</text>
</comment>
<organism evidence="7 8">
    <name type="scientific">Streptomyces tateyamensis</name>
    <dbReference type="NCBI Taxonomy" id="565073"/>
    <lineage>
        <taxon>Bacteria</taxon>
        <taxon>Bacillati</taxon>
        <taxon>Actinomycetota</taxon>
        <taxon>Actinomycetes</taxon>
        <taxon>Kitasatosporales</taxon>
        <taxon>Streptomycetaceae</taxon>
        <taxon>Streptomyces</taxon>
    </lineage>
</organism>
<feature type="domain" description="Luciferase-like" evidence="6">
    <location>
        <begin position="12"/>
        <end position="240"/>
    </location>
</feature>
<name>A0A2V4MZ93_9ACTN</name>
<proteinExistence type="predicted"/>
<dbReference type="Proteomes" id="UP000248039">
    <property type="component" value="Unassembled WGS sequence"/>
</dbReference>
<dbReference type="OrthoDB" id="4074025at2"/>
<keyword evidence="2" id="KW-0288">FMN</keyword>
<evidence type="ECO:0000256" key="1">
    <source>
        <dbReference type="ARBA" id="ARBA00022630"/>
    </source>
</evidence>
<protein>
    <submittedName>
        <fullName evidence="7">LLM class F420-dependent oxidoreductase</fullName>
    </submittedName>
</protein>
<evidence type="ECO:0000256" key="4">
    <source>
        <dbReference type="ARBA" id="ARBA00023033"/>
    </source>
</evidence>
<evidence type="ECO:0000259" key="6">
    <source>
        <dbReference type="Pfam" id="PF00296"/>
    </source>
</evidence>
<dbReference type="Gene3D" id="3.20.20.30">
    <property type="entry name" value="Luciferase-like domain"/>
    <property type="match status" value="1"/>
</dbReference>
<dbReference type="EMBL" id="PYBW01000222">
    <property type="protein sequence ID" value="PYC64781.1"/>
    <property type="molecule type" value="Genomic_DNA"/>
</dbReference>
<dbReference type="GO" id="GO:0008726">
    <property type="term" value="F:alkanesulfonate monooxygenase activity"/>
    <property type="evidence" value="ECO:0007669"/>
    <property type="project" value="TreeGrafter"/>
</dbReference>
<keyword evidence="8" id="KW-1185">Reference proteome</keyword>
<keyword evidence="1" id="KW-0285">Flavoprotein</keyword>
<reference evidence="7 8" key="1">
    <citation type="submission" date="2018-03" db="EMBL/GenBank/DDBJ databases">
        <title>Bioinformatic expansion and discovery of thiopeptide antibiotics.</title>
        <authorList>
            <person name="Schwalen C.J."/>
            <person name="Hudson G.A."/>
            <person name="Mitchell D.A."/>
        </authorList>
    </citation>
    <scope>NUCLEOTIDE SEQUENCE [LARGE SCALE GENOMIC DNA]</scope>
    <source>
        <strain evidence="7 8">ATCC 21389</strain>
    </source>
</reference>
<dbReference type="InterPro" id="IPR011251">
    <property type="entry name" value="Luciferase-like_dom"/>
</dbReference>
<dbReference type="PANTHER" id="PTHR42847">
    <property type="entry name" value="ALKANESULFONATE MONOOXYGENASE"/>
    <property type="match status" value="1"/>
</dbReference>
<evidence type="ECO:0000256" key="2">
    <source>
        <dbReference type="ARBA" id="ARBA00022643"/>
    </source>
</evidence>
<dbReference type="SUPFAM" id="SSF51679">
    <property type="entry name" value="Bacterial luciferase-like"/>
    <property type="match status" value="1"/>
</dbReference>
<evidence type="ECO:0000256" key="3">
    <source>
        <dbReference type="ARBA" id="ARBA00023002"/>
    </source>
</evidence>
<accession>A0A2V4MZ93</accession>
<dbReference type="InterPro" id="IPR019921">
    <property type="entry name" value="Lucif-like_OxRdtase_Rv2161c"/>
</dbReference>
<evidence type="ECO:0000256" key="5">
    <source>
        <dbReference type="SAM" id="MobiDB-lite"/>
    </source>
</evidence>
<evidence type="ECO:0000313" key="8">
    <source>
        <dbReference type="Proteomes" id="UP000248039"/>
    </source>
</evidence>
<dbReference type="PANTHER" id="PTHR42847:SF4">
    <property type="entry name" value="ALKANESULFONATE MONOOXYGENASE-RELATED"/>
    <property type="match status" value="1"/>
</dbReference>
<evidence type="ECO:0000313" key="7">
    <source>
        <dbReference type="EMBL" id="PYC64781.1"/>
    </source>
</evidence>
<dbReference type="InterPro" id="IPR050172">
    <property type="entry name" value="SsuD_RutA_monooxygenase"/>
</dbReference>
<dbReference type="Pfam" id="PF00296">
    <property type="entry name" value="Bac_luciferase"/>
    <property type="match status" value="1"/>
</dbReference>
<dbReference type="AlphaFoldDB" id="A0A2V4MZ93"/>
<feature type="region of interest" description="Disordered" evidence="5">
    <location>
        <begin position="291"/>
        <end position="319"/>
    </location>
</feature>
<dbReference type="NCBIfam" id="TIGR03619">
    <property type="entry name" value="F420_Rv2161c"/>
    <property type="match status" value="1"/>
</dbReference>
<keyword evidence="4" id="KW-0503">Monooxygenase</keyword>
<feature type="compositionally biased region" description="Low complexity" evidence="5">
    <location>
        <begin position="293"/>
        <end position="307"/>
    </location>
</feature>
<dbReference type="GO" id="GO:0046306">
    <property type="term" value="P:alkanesulfonate catabolic process"/>
    <property type="evidence" value="ECO:0007669"/>
    <property type="project" value="TreeGrafter"/>
</dbReference>
<keyword evidence="3" id="KW-0560">Oxidoreductase</keyword>
<dbReference type="InterPro" id="IPR036661">
    <property type="entry name" value="Luciferase-like_sf"/>
</dbReference>
<gene>
    <name evidence="7" type="ORF">C7C46_32835</name>
</gene>
<sequence>MRVGLHALGIGDGARPEVIRAVAAAAEAHGFDRLWCGEHVVLVDAPASHYPYSVDGRIAVPPDADWLDPLLALSFAAAVTSRIGLATGVLLLPEHNPVVVAKQAATLDVLSAGRFSLGIGVGWSAEEFAALGVPFGERGRRTDEYLAAMRALWSHDPASFAGEFTRFDAVRVNPKPLRGGRLPVLVGGNSAAALRRAAALADGWYGFNVPVADVPAHVAVLAEECARHGRAMDGLTVAVAPRDGTPEHLAELAAAGVTELVVVAAPPPTADEATAWVGELARTWLRTARVDTPSPGAAPARGPAGSSHWPVTCQMRGGV</sequence>
<feature type="non-terminal residue" evidence="7">
    <location>
        <position position="319"/>
    </location>
</feature>